<reference evidence="1" key="1">
    <citation type="submission" date="2020-05" db="EMBL/GenBank/DDBJ databases">
        <title>Large-scale comparative analyses of tick genomes elucidate their genetic diversity and vector capacities.</title>
        <authorList>
            <person name="Jia N."/>
            <person name="Wang J."/>
            <person name="Shi W."/>
            <person name="Du L."/>
            <person name="Sun Y."/>
            <person name="Zhan W."/>
            <person name="Jiang J."/>
            <person name="Wang Q."/>
            <person name="Zhang B."/>
            <person name="Ji P."/>
            <person name="Sakyi L.B."/>
            <person name="Cui X."/>
            <person name="Yuan T."/>
            <person name="Jiang B."/>
            <person name="Yang W."/>
            <person name="Lam T.T.-Y."/>
            <person name="Chang Q."/>
            <person name="Ding S."/>
            <person name="Wang X."/>
            <person name="Zhu J."/>
            <person name="Ruan X."/>
            <person name="Zhao L."/>
            <person name="Wei J."/>
            <person name="Que T."/>
            <person name="Du C."/>
            <person name="Cheng J."/>
            <person name="Dai P."/>
            <person name="Han X."/>
            <person name="Huang E."/>
            <person name="Gao Y."/>
            <person name="Liu J."/>
            <person name="Shao H."/>
            <person name="Ye R."/>
            <person name="Li L."/>
            <person name="Wei W."/>
            <person name="Wang X."/>
            <person name="Wang C."/>
            <person name="Yang T."/>
            <person name="Huo Q."/>
            <person name="Li W."/>
            <person name="Guo W."/>
            <person name="Chen H."/>
            <person name="Zhou L."/>
            <person name="Ni X."/>
            <person name="Tian J."/>
            <person name="Zhou Y."/>
            <person name="Sheng Y."/>
            <person name="Liu T."/>
            <person name="Pan Y."/>
            <person name="Xia L."/>
            <person name="Li J."/>
            <person name="Zhao F."/>
            <person name="Cao W."/>
        </authorList>
    </citation>
    <scope>NUCLEOTIDE SEQUENCE</scope>
    <source>
        <strain evidence="1">Dsil-2018</strain>
    </source>
</reference>
<evidence type="ECO:0000313" key="2">
    <source>
        <dbReference type="Proteomes" id="UP000821865"/>
    </source>
</evidence>
<gene>
    <name evidence="1" type="ORF">HPB49_015890</name>
</gene>
<keyword evidence="2" id="KW-1185">Reference proteome</keyword>
<sequence>MSKVTREVITSEHAPKALGPYSQAIRAGDTMYVSGQLGVDPSTGKLVSGGISAQTRQALINLTKVLEAGRMSLKCVAKCTVYLGDMNDFQEMNKVYSEFFTEKQPARAAFQVAKLPLRANCRCHLFFVRLVFSSFRSSVVCWESAMERKRLMVYDTVFNLKVGAYAQELNRQAAGRNFGFDENQAIRVGNTLYVSGTRGIDPRTGKVIAGGIVEQTRRVIMRHDLGVVLYFSTLCSVAKCTVFITNKNDFDAVNAEYIKASFHSRRRDFCGAPLEQTFKLEADDAAMPESKMVINTPTAPAAIGPYSHAVRVGNTVYASGQVGSHPGTGKFDAGIVAQTRQVLSNHCTQPLNLPALISASPLFHSETDPGQPWKHTQGKRDDP</sequence>
<comment type="caution">
    <text evidence="1">The sequence shown here is derived from an EMBL/GenBank/DDBJ whole genome shotgun (WGS) entry which is preliminary data.</text>
</comment>
<protein>
    <submittedName>
        <fullName evidence="1">Uncharacterized protein</fullName>
    </submittedName>
</protein>
<accession>A0ACB8DP74</accession>
<dbReference type="Proteomes" id="UP000821865">
    <property type="component" value="Chromosome 10"/>
</dbReference>
<proteinExistence type="predicted"/>
<dbReference type="EMBL" id="CM023479">
    <property type="protein sequence ID" value="KAH7974482.1"/>
    <property type="molecule type" value="Genomic_DNA"/>
</dbReference>
<evidence type="ECO:0000313" key="1">
    <source>
        <dbReference type="EMBL" id="KAH7974482.1"/>
    </source>
</evidence>
<organism evidence="1 2">
    <name type="scientific">Dermacentor silvarum</name>
    <name type="common">Tick</name>
    <dbReference type="NCBI Taxonomy" id="543639"/>
    <lineage>
        <taxon>Eukaryota</taxon>
        <taxon>Metazoa</taxon>
        <taxon>Ecdysozoa</taxon>
        <taxon>Arthropoda</taxon>
        <taxon>Chelicerata</taxon>
        <taxon>Arachnida</taxon>
        <taxon>Acari</taxon>
        <taxon>Parasitiformes</taxon>
        <taxon>Ixodida</taxon>
        <taxon>Ixodoidea</taxon>
        <taxon>Ixodidae</taxon>
        <taxon>Rhipicephalinae</taxon>
        <taxon>Dermacentor</taxon>
    </lineage>
</organism>
<name>A0ACB8DP74_DERSI</name>